<evidence type="ECO:0000256" key="2">
    <source>
        <dbReference type="ARBA" id="ARBA00010790"/>
    </source>
</evidence>
<evidence type="ECO:0000256" key="4">
    <source>
        <dbReference type="ARBA" id="ARBA00022827"/>
    </source>
</evidence>
<keyword evidence="3" id="KW-0285">Flavoprotein</keyword>
<protein>
    <submittedName>
        <fullName evidence="6">GMC family oxidoreductase N-terminal domain-containing protein</fullName>
    </submittedName>
</protein>
<gene>
    <name evidence="6" type="ORF">KFZ73_17255</name>
</gene>
<evidence type="ECO:0000259" key="5">
    <source>
        <dbReference type="PROSITE" id="PS00624"/>
    </source>
</evidence>
<evidence type="ECO:0000256" key="3">
    <source>
        <dbReference type="ARBA" id="ARBA00022630"/>
    </source>
</evidence>
<dbReference type="InterPro" id="IPR007867">
    <property type="entry name" value="GMC_OxRtase_C"/>
</dbReference>
<dbReference type="RefSeq" id="WP_212554506.1">
    <property type="nucleotide sequence ID" value="NZ_JAGXOE010000047.1"/>
</dbReference>
<evidence type="ECO:0000256" key="1">
    <source>
        <dbReference type="ARBA" id="ARBA00001974"/>
    </source>
</evidence>
<feature type="domain" description="Glucose-methanol-choline oxidoreductase N-terminal" evidence="5">
    <location>
        <begin position="251"/>
        <end position="265"/>
    </location>
</feature>
<proteinExistence type="inferred from homology"/>
<dbReference type="Proteomes" id="UP000676853">
    <property type="component" value="Unassembled WGS sequence"/>
</dbReference>
<dbReference type="SUPFAM" id="SSF51905">
    <property type="entry name" value="FAD/NAD(P)-binding domain"/>
    <property type="match status" value="1"/>
</dbReference>
<sequence length="524" mass="57143">MSFDYIVVGSGSAGAPLAARLSEDPGINVLLIEAGRKERGISVKIPAAFSKQFRTDLDWEYETEAEPHLGGRKLYHPRGKMLGGCSAQNAMMYIRGNRHDFDSWADGGAKGWSYDEVLPYFKRSESNSRGADAYHGADGPLSIEDLRSPNPLSQRILEAMVGSGIPANHDFNGSQQEGVGFYQVTQRRGQRWTTADGYLYPNASRSNLTIWTGAQVHRLDIVNGHVVGLRVEREGAIEIVRADREVILAAGAFGTPHLLMLSGIGPADHLREHGIEPVVDNAHVGDHLMDHPFYLVNMEVNASGTMAEAEKPIQLLKYLALRRGLLTSNVAEVGGFIHTRNDPAPDMQFIGASSYFWDNGFASHSRPAMAIGCSLVGARSTGTVRLKSGDPQTKPAIAFNYFSHPADMKAMVSGVRRAHEIAMSSFLRDVVIKELHPGPGVVNDAKQLEEEIRRNVIHTYHPTCTARIGVENEGVVDPELRVYGVQGLRVADASVFPTITHGNTHAPTVMVGERAADLILGRRA</sequence>
<name>A0ABS5NFA4_TSUPA</name>
<dbReference type="Pfam" id="PF05199">
    <property type="entry name" value="GMC_oxred_C"/>
    <property type="match status" value="1"/>
</dbReference>
<comment type="cofactor">
    <cofactor evidence="1">
        <name>FAD</name>
        <dbReference type="ChEBI" id="CHEBI:57692"/>
    </cofactor>
</comment>
<evidence type="ECO:0000313" key="7">
    <source>
        <dbReference type="Proteomes" id="UP000676853"/>
    </source>
</evidence>
<reference evidence="6 7" key="1">
    <citation type="submission" date="2021-04" db="EMBL/GenBank/DDBJ databases">
        <title>Whole genome sequence analysis of a thiophenic sulfur metabolizing bacteria.</title>
        <authorList>
            <person name="Akhtar N."/>
            <person name="Akram J."/>
            <person name="Aslam A."/>
        </authorList>
    </citation>
    <scope>NUCLEOTIDE SEQUENCE [LARGE SCALE GENOMIC DNA]</scope>
    <source>
        <strain evidence="6 7">3OW</strain>
    </source>
</reference>
<dbReference type="EMBL" id="JAGXOE010000047">
    <property type="protein sequence ID" value="MBS4102980.1"/>
    <property type="molecule type" value="Genomic_DNA"/>
</dbReference>
<dbReference type="Gene3D" id="3.30.560.10">
    <property type="entry name" value="Glucose Oxidase, domain 3"/>
    <property type="match status" value="1"/>
</dbReference>
<comment type="caution">
    <text evidence="6">The sequence shown here is derived from an EMBL/GenBank/DDBJ whole genome shotgun (WGS) entry which is preliminary data.</text>
</comment>
<dbReference type="PIRSF" id="PIRSF000137">
    <property type="entry name" value="Alcohol_oxidase"/>
    <property type="match status" value="1"/>
</dbReference>
<comment type="similarity">
    <text evidence="2">Belongs to the GMC oxidoreductase family.</text>
</comment>
<keyword evidence="4" id="KW-0274">FAD</keyword>
<dbReference type="PANTHER" id="PTHR11552">
    <property type="entry name" value="GLUCOSE-METHANOL-CHOLINE GMC OXIDOREDUCTASE"/>
    <property type="match status" value="1"/>
</dbReference>
<organism evidence="6 7">
    <name type="scientific">Tsukamurella paurometabola</name>
    <name type="common">Corynebacterium paurometabolum</name>
    <dbReference type="NCBI Taxonomy" id="2061"/>
    <lineage>
        <taxon>Bacteria</taxon>
        <taxon>Bacillati</taxon>
        <taxon>Actinomycetota</taxon>
        <taxon>Actinomycetes</taxon>
        <taxon>Mycobacteriales</taxon>
        <taxon>Tsukamurellaceae</taxon>
        <taxon>Tsukamurella</taxon>
    </lineage>
</organism>
<dbReference type="InterPro" id="IPR036188">
    <property type="entry name" value="FAD/NAD-bd_sf"/>
</dbReference>
<dbReference type="PANTHER" id="PTHR11552:SF147">
    <property type="entry name" value="CHOLINE DEHYDROGENASE, MITOCHONDRIAL"/>
    <property type="match status" value="1"/>
</dbReference>
<dbReference type="Gene3D" id="3.50.50.60">
    <property type="entry name" value="FAD/NAD(P)-binding domain"/>
    <property type="match status" value="1"/>
</dbReference>
<accession>A0ABS5NFA4</accession>
<dbReference type="InterPro" id="IPR000172">
    <property type="entry name" value="GMC_OxRdtase_N"/>
</dbReference>
<dbReference type="PROSITE" id="PS00624">
    <property type="entry name" value="GMC_OXRED_2"/>
    <property type="match status" value="1"/>
</dbReference>
<dbReference type="Pfam" id="PF00732">
    <property type="entry name" value="GMC_oxred_N"/>
    <property type="match status" value="1"/>
</dbReference>
<dbReference type="InterPro" id="IPR012132">
    <property type="entry name" value="GMC_OxRdtase"/>
</dbReference>
<keyword evidence="7" id="KW-1185">Reference proteome</keyword>
<dbReference type="SUPFAM" id="SSF54373">
    <property type="entry name" value="FAD-linked reductases, C-terminal domain"/>
    <property type="match status" value="1"/>
</dbReference>
<evidence type="ECO:0000313" key="6">
    <source>
        <dbReference type="EMBL" id="MBS4102980.1"/>
    </source>
</evidence>